<protein>
    <submittedName>
        <fullName evidence="2">Uncharacterized protein</fullName>
    </submittedName>
</protein>
<organism evidence="2 3">
    <name type="scientific">Amborella trichopoda</name>
    <dbReference type="NCBI Taxonomy" id="13333"/>
    <lineage>
        <taxon>Eukaryota</taxon>
        <taxon>Viridiplantae</taxon>
        <taxon>Streptophyta</taxon>
        <taxon>Embryophyta</taxon>
        <taxon>Tracheophyta</taxon>
        <taxon>Spermatophyta</taxon>
        <taxon>Magnoliopsida</taxon>
        <taxon>Amborellales</taxon>
        <taxon>Amborellaceae</taxon>
        <taxon>Amborella</taxon>
    </lineage>
</organism>
<dbReference type="Gramene" id="ERN12162">
    <property type="protein sequence ID" value="ERN12162"/>
    <property type="gene ID" value="AMTR_s00034p00053520"/>
</dbReference>
<gene>
    <name evidence="2" type="ORF">AMTR_s00034p00053520</name>
</gene>
<evidence type="ECO:0000313" key="3">
    <source>
        <dbReference type="Proteomes" id="UP000017836"/>
    </source>
</evidence>
<dbReference type="AlphaFoldDB" id="W1PQ73"/>
<dbReference type="Proteomes" id="UP000017836">
    <property type="component" value="Unassembled WGS sequence"/>
</dbReference>
<dbReference type="HOGENOM" id="CLU_105192_1_0_1"/>
<sequence>MTPDLEVASRVQEVVLMIIDPMHESTPAPSSPSRMSLDPCPGEHAPSELEEASKVASWGADEAPITVQVGDEDLCVVGGEQIILSEQPEGVAEVMGDEGSSFIGGEVLILKQHEVVTPEVAEVTSNEGVSTEAEEEPGLSEHSGAAALSEITEGGGDEGPGTIRGETVEESSGAGFELASLEVAIDMAIVSSWVTPPVEVTLVTTTSIVTPSAEVAPIPVSSLTVPRRIVVAPKEPRAKIDNVIDFF</sequence>
<evidence type="ECO:0000256" key="1">
    <source>
        <dbReference type="SAM" id="MobiDB-lite"/>
    </source>
</evidence>
<name>W1PQ73_AMBTC</name>
<reference evidence="3" key="1">
    <citation type="journal article" date="2013" name="Science">
        <title>The Amborella genome and the evolution of flowering plants.</title>
        <authorList>
            <consortium name="Amborella Genome Project"/>
        </authorList>
    </citation>
    <scope>NUCLEOTIDE SEQUENCE [LARGE SCALE GENOMIC DNA]</scope>
</reference>
<proteinExistence type="predicted"/>
<keyword evidence="3" id="KW-1185">Reference proteome</keyword>
<feature type="region of interest" description="Disordered" evidence="1">
    <location>
        <begin position="122"/>
        <end position="171"/>
    </location>
</feature>
<dbReference type="EMBL" id="KI392616">
    <property type="protein sequence ID" value="ERN12162.1"/>
    <property type="molecule type" value="Genomic_DNA"/>
</dbReference>
<accession>W1PQ73</accession>
<evidence type="ECO:0000313" key="2">
    <source>
        <dbReference type="EMBL" id="ERN12162.1"/>
    </source>
</evidence>
<feature type="region of interest" description="Disordered" evidence="1">
    <location>
        <begin position="23"/>
        <end position="53"/>
    </location>
</feature>